<dbReference type="EMBL" id="PQFF01000109">
    <property type="protein sequence ID" value="RHZ81657.1"/>
    <property type="molecule type" value="Genomic_DNA"/>
</dbReference>
<organism evidence="1 2">
    <name type="scientific">Diversispora epigaea</name>
    <dbReference type="NCBI Taxonomy" id="1348612"/>
    <lineage>
        <taxon>Eukaryota</taxon>
        <taxon>Fungi</taxon>
        <taxon>Fungi incertae sedis</taxon>
        <taxon>Mucoromycota</taxon>
        <taxon>Glomeromycotina</taxon>
        <taxon>Glomeromycetes</taxon>
        <taxon>Diversisporales</taxon>
        <taxon>Diversisporaceae</taxon>
        <taxon>Diversispora</taxon>
    </lineage>
</organism>
<comment type="caution">
    <text evidence="1">The sequence shown here is derived from an EMBL/GenBank/DDBJ whole genome shotgun (WGS) entry which is preliminary data.</text>
</comment>
<dbReference type="OrthoDB" id="447953at2759"/>
<name>A0A397J2Q5_9GLOM</name>
<dbReference type="AlphaFoldDB" id="A0A397J2Q5"/>
<protein>
    <submittedName>
        <fullName evidence="1">Uncharacterized protein</fullName>
    </submittedName>
</protein>
<evidence type="ECO:0000313" key="2">
    <source>
        <dbReference type="Proteomes" id="UP000266861"/>
    </source>
</evidence>
<accession>A0A397J2Q5</accession>
<sequence>MPLTWCGIFLGCLDLESSNAKLTAQTKELETFNAKLNDQKKGLEASNYILVAQTKELEPYNIKPTSQNKQMKKLKASNAELADQMKKIKTSNSELSAYKKDSKIIFEYYNEFSYMKNQILEQERKEFTRVLNKELWKYFHDTRILIRDLELLIPATSDRHNFISLTPVDDDKTKATESNLSDDSYHVGDTSLTI</sequence>
<proteinExistence type="predicted"/>
<evidence type="ECO:0000313" key="1">
    <source>
        <dbReference type="EMBL" id="RHZ81657.1"/>
    </source>
</evidence>
<dbReference type="Proteomes" id="UP000266861">
    <property type="component" value="Unassembled WGS sequence"/>
</dbReference>
<keyword evidence="2" id="KW-1185">Reference proteome</keyword>
<reference evidence="1 2" key="1">
    <citation type="submission" date="2018-08" db="EMBL/GenBank/DDBJ databases">
        <title>Genome and evolution of the arbuscular mycorrhizal fungus Diversispora epigaea (formerly Glomus versiforme) and its bacterial endosymbionts.</title>
        <authorList>
            <person name="Sun X."/>
            <person name="Fei Z."/>
            <person name="Harrison M."/>
        </authorList>
    </citation>
    <scope>NUCLEOTIDE SEQUENCE [LARGE SCALE GENOMIC DNA]</scope>
    <source>
        <strain evidence="1 2">IT104</strain>
    </source>
</reference>
<gene>
    <name evidence="1" type="ORF">Glove_117g332</name>
</gene>